<accession>A0ABX8M5S0</accession>
<protein>
    <submittedName>
        <fullName evidence="2">DUF2784 domain-containing protein</fullName>
    </submittedName>
</protein>
<feature type="transmembrane region" description="Helical" evidence="1">
    <location>
        <begin position="95"/>
        <end position="115"/>
    </location>
</feature>
<evidence type="ECO:0000313" key="3">
    <source>
        <dbReference type="Proteomes" id="UP001047646"/>
    </source>
</evidence>
<dbReference type="InterPro" id="IPR021218">
    <property type="entry name" value="DUF2784"/>
</dbReference>
<keyword evidence="1" id="KW-1133">Transmembrane helix</keyword>
<name>A0ABX8M5S0_9PSED</name>
<dbReference type="Pfam" id="PF10861">
    <property type="entry name" value="DUF2784"/>
    <property type="match status" value="1"/>
</dbReference>
<dbReference type="Proteomes" id="UP001047646">
    <property type="component" value="Chromosome"/>
</dbReference>
<evidence type="ECO:0000313" key="2">
    <source>
        <dbReference type="EMBL" id="QXH33857.1"/>
    </source>
</evidence>
<dbReference type="EMBL" id="CP077073">
    <property type="protein sequence ID" value="QXH33857.1"/>
    <property type="molecule type" value="Genomic_DNA"/>
</dbReference>
<keyword evidence="1" id="KW-0812">Transmembrane</keyword>
<dbReference type="RefSeq" id="WP_217848225.1">
    <property type="nucleotide sequence ID" value="NZ_CP077073.1"/>
</dbReference>
<proteinExistence type="predicted"/>
<evidence type="ECO:0000256" key="1">
    <source>
        <dbReference type="SAM" id="Phobius"/>
    </source>
</evidence>
<organism evidence="2 3">
    <name type="scientific">Pseudomonas muyukensis</name>
    <dbReference type="NCBI Taxonomy" id="2842357"/>
    <lineage>
        <taxon>Bacteria</taxon>
        <taxon>Pseudomonadati</taxon>
        <taxon>Pseudomonadota</taxon>
        <taxon>Gammaproteobacteria</taxon>
        <taxon>Pseudomonadales</taxon>
        <taxon>Pseudomonadaceae</taxon>
        <taxon>Pseudomonas</taxon>
    </lineage>
</organism>
<keyword evidence="1" id="KW-0472">Membrane</keyword>
<sequence length="124" mass="14051">MLYRLAADALVVLHLCFILLALFGGLMVLWRHRALFIHLPALAWGLAVEGLHLQCPLTDWENHLRRAAGDAGYPSGFIEHYLWPLIYPAGLTPQIQLWLGAALLAINLGIYAYVLRHLARRHHE</sequence>
<reference evidence="2" key="1">
    <citation type="journal article" date="2021" name="Microorganisms">
        <title>The Ever-Expanding Pseudomonas Genus: Description of 43 New Species and Partition of the Pseudomonas putida Group.</title>
        <authorList>
            <person name="Girard L."/>
            <person name="Lood C."/>
            <person name="Hofte M."/>
            <person name="Vandamme P."/>
            <person name="Rokni-Zadeh H."/>
            <person name="van Noort V."/>
            <person name="Lavigne R."/>
            <person name="De Mot R."/>
        </authorList>
    </citation>
    <scope>NUCLEOTIDE SEQUENCE</scope>
    <source>
        <strain evidence="2">COW39</strain>
    </source>
</reference>
<keyword evidence="3" id="KW-1185">Reference proteome</keyword>
<feature type="transmembrane region" description="Helical" evidence="1">
    <location>
        <begin position="7"/>
        <end position="30"/>
    </location>
</feature>
<gene>
    <name evidence="2" type="ORF">KSS95_16965</name>
</gene>